<gene>
    <name evidence="3" type="ORF">RDn1_013</name>
</gene>
<organism evidence="3 4">
    <name type="scientific">Candidatus Termititenax dinenymphae</name>
    <dbReference type="NCBI Taxonomy" id="2218523"/>
    <lineage>
        <taxon>Bacteria</taxon>
        <taxon>Bacillati</taxon>
        <taxon>Candidatus Margulisiibacteriota</taxon>
        <taxon>Candidatus Termititenacia</taxon>
        <taxon>Candidatus Termititenacales</taxon>
        <taxon>Candidatus Termititenacaceae</taxon>
        <taxon>Candidatus Termititenax</taxon>
    </lineage>
</organism>
<dbReference type="InterPro" id="IPR006442">
    <property type="entry name" value="Antitoxin_Phd/YefM"/>
</dbReference>
<comment type="function">
    <text evidence="2">Antitoxin component of a type II toxin-antitoxin (TA) system.</text>
</comment>
<evidence type="ECO:0000313" key="4">
    <source>
        <dbReference type="Proteomes" id="UP000282196"/>
    </source>
</evidence>
<name>A0A388TKR0_9BACT</name>
<sequence length="90" mass="10394">MPNIRPVSDLRNHFAEISAEVHETNLPLYLTKNGHGDMVIMSLAAYEDRKFESEIHFKLQEAELEATSTTKRFSHKEVFSSLRKQIAKYA</sequence>
<protein>
    <recommendedName>
        <fullName evidence="2">Antitoxin</fullName>
    </recommendedName>
</protein>
<dbReference type="Pfam" id="PF02604">
    <property type="entry name" value="PhdYeFM_antitox"/>
    <property type="match status" value="1"/>
</dbReference>
<dbReference type="EMBL" id="BGZP01000001">
    <property type="protein sequence ID" value="GBR77354.1"/>
    <property type="molecule type" value="Genomic_DNA"/>
</dbReference>
<evidence type="ECO:0000256" key="2">
    <source>
        <dbReference type="RuleBase" id="RU362080"/>
    </source>
</evidence>
<keyword evidence="4" id="KW-1185">Reference proteome</keyword>
<evidence type="ECO:0000256" key="1">
    <source>
        <dbReference type="ARBA" id="ARBA00009981"/>
    </source>
</evidence>
<dbReference type="Gene3D" id="3.40.1620.10">
    <property type="entry name" value="YefM-like domain"/>
    <property type="match status" value="1"/>
</dbReference>
<reference evidence="3 4" key="1">
    <citation type="journal article" date="2019" name="ISME J.">
        <title>Genome analyses of uncultured TG2/ZB3 bacteria in 'Margulisbacteria' specifically attached to ectosymbiotic spirochetes of protists in the termite gut.</title>
        <authorList>
            <person name="Utami Y.D."/>
            <person name="Kuwahara H."/>
            <person name="Igai K."/>
            <person name="Murakami T."/>
            <person name="Sugaya K."/>
            <person name="Morikawa T."/>
            <person name="Nagura Y."/>
            <person name="Yuki M."/>
            <person name="Deevong P."/>
            <person name="Inoue T."/>
            <person name="Kihara K."/>
            <person name="Lo N."/>
            <person name="Yamada A."/>
            <person name="Ohkuma M."/>
            <person name="Hongoh Y."/>
        </authorList>
    </citation>
    <scope>NUCLEOTIDE SEQUENCE [LARGE SCALE GENOMIC DNA]</scope>
    <source>
        <strain evidence="3">RsDinE6-01</strain>
    </source>
</reference>
<dbReference type="NCBIfam" id="TIGR01552">
    <property type="entry name" value="phd_fam"/>
    <property type="match status" value="1"/>
</dbReference>
<evidence type="ECO:0000313" key="3">
    <source>
        <dbReference type="EMBL" id="GBR77354.1"/>
    </source>
</evidence>
<dbReference type="SUPFAM" id="SSF143120">
    <property type="entry name" value="YefM-like"/>
    <property type="match status" value="1"/>
</dbReference>
<dbReference type="AlphaFoldDB" id="A0A388TKR0"/>
<dbReference type="Proteomes" id="UP000282196">
    <property type="component" value="Unassembled WGS sequence"/>
</dbReference>
<proteinExistence type="inferred from homology"/>
<comment type="similarity">
    <text evidence="1 2">Belongs to the phD/YefM antitoxin family.</text>
</comment>
<comment type="caution">
    <text evidence="3">The sequence shown here is derived from an EMBL/GenBank/DDBJ whole genome shotgun (WGS) entry which is preliminary data.</text>
</comment>
<dbReference type="InterPro" id="IPR036165">
    <property type="entry name" value="YefM-like_sf"/>
</dbReference>
<accession>A0A388TKR0</accession>